<comment type="caution">
    <text evidence="2">The sequence shown here is derived from an EMBL/GenBank/DDBJ whole genome shotgun (WGS) entry which is preliminary data.</text>
</comment>
<dbReference type="Proteomes" id="UP001589692">
    <property type="component" value="Unassembled WGS sequence"/>
</dbReference>
<dbReference type="InterPro" id="IPR007047">
    <property type="entry name" value="Flp_Fap"/>
</dbReference>
<sequence length="57" mass="6155">MRLFSLLLKNTSGATAVEYSLLISVIALVLFAALGKDHDAINNMFVKIAGVYENAAR</sequence>
<evidence type="ECO:0000256" key="1">
    <source>
        <dbReference type="SAM" id="Phobius"/>
    </source>
</evidence>
<keyword evidence="1" id="KW-0472">Membrane</keyword>
<keyword evidence="3" id="KW-1185">Reference proteome</keyword>
<dbReference type="RefSeq" id="WP_377265585.1">
    <property type="nucleotide sequence ID" value="NZ_JBHMAA010000037.1"/>
</dbReference>
<feature type="transmembrane region" description="Helical" evidence="1">
    <location>
        <begin position="12"/>
        <end position="34"/>
    </location>
</feature>
<dbReference type="Pfam" id="PF04964">
    <property type="entry name" value="Flp_Fap"/>
    <property type="match status" value="1"/>
</dbReference>
<keyword evidence="1" id="KW-0812">Transmembrane</keyword>
<evidence type="ECO:0000313" key="2">
    <source>
        <dbReference type="EMBL" id="MFB9952790.1"/>
    </source>
</evidence>
<gene>
    <name evidence="2" type="ORF">ACFFP0_28425</name>
</gene>
<proteinExistence type="predicted"/>
<name>A0ABV6AQB8_9HYPH</name>
<evidence type="ECO:0000313" key="3">
    <source>
        <dbReference type="Proteomes" id="UP001589692"/>
    </source>
</evidence>
<dbReference type="EMBL" id="JBHMAA010000037">
    <property type="protein sequence ID" value="MFB9952790.1"/>
    <property type="molecule type" value="Genomic_DNA"/>
</dbReference>
<organism evidence="2 3">
    <name type="scientific">Rhizobium puerariae</name>
    <dbReference type="NCBI Taxonomy" id="1585791"/>
    <lineage>
        <taxon>Bacteria</taxon>
        <taxon>Pseudomonadati</taxon>
        <taxon>Pseudomonadota</taxon>
        <taxon>Alphaproteobacteria</taxon>
        <taxon>Hyphomicrobiales</taxon>
        <taxon>Rhizobiaceae</taxon>
        <taxon>Rhizobium/Agrobacterium group</taxon>
        <taxon>Rhizobium</taxon>
    </lineage>
</organism>
<accession>A0ABV6AQB8</accession>
<keyword evidence="1" id="KW-1133">Transmembrane helix</keyword>
<reference evidence="2 3" key="1">
    <citation type="submission" date="2024-09" db="EMBL/GenBank/DDBJ databases">
        <authorList>
            <person name="Sun Q."/>
            <person name="Mori K."/>
        </authorList>
    </citation>
    <scope>NUCLEOTIDE SEQUENCE [LARGE SCALE GENOMIC DNA]</scope>
    <source>
        <strain evidence="2 3">TBRC 4938</strain>
    </source>
</reference>
<protein>
    <submittedName>
        <fullName evidence="2">Flp family type IVb pilin</fullName>
    </submittedName>
</protein>